<feature type="compositionally biased region" description="Acidic residues" evidence="1">
    <location>
        <begin position="61"/>
        <end position="72"/>
    </location>
</feature>
<name>A0AAN9WHC7_9ORTH</name>
<evidence type="ECO:0000313" key="2">
    <source>
        <dbReference type="EMBL" id="KAK7871428.1"/>
    </source>
</evidence>
<feature type="region of interest" description="Disordered" evidence="1">
    <location>
        <begin position="61"/>
        <end position="80"/>
    </location>
</feature>
<protein>
    <recommendedName>
        <fullName evidence="4">PiggyBac transposable element-derived protein domain-containing protein</fullName>
    </recommendedName>
</protein>
<gene>
    <name evidence="2" type="ORF">R5R35_010815</name>
</gene>
<evidence type="ECO:0008006" key="4">
    <source>
        <dbReference type="Google" id="ProtNLM"/>
    </source>
</evidence>
<accession>A0AAN9WHC7</accession>
<keyword evidence="3" id="KW-1185">Reference proteome</keyword>
<proteinExistence type="predicted"/>
<sequence length="133" mass="15441">MAGKTMTPDELCAILENETNEEYYSFDDSLLDPLWSPVESEDESEGNLSDELQHLELEEVESLNQEEAEGEESESRNEEWMEFTGRHKSFPFSGKSGLQKYISPDIMLFDAFHFFLNDVALYYIVTETNRYAE</sequence>
<dbReference type="EMBL" id="JAZDUA010000039">
    <property type="protein sequence ID" value="KAK7871428.1"/>
    <property type="molecule type" value="Genomic_DNA"/>
</dbReference>
<reference evidence="2 3" key="1">
    <citation type="submission" date="2024-03" db="EMBL/GenBank/DDBJ databases">
        <title>The genome assembly and annotation of the cricket Gryllus longicercus Weissman &amp; Gray.</title>
        <authorList>
            <person name="Szrajer S."/>
            <person name="Gray D."/>
            <person name="Ylla G."/>
        </authorList>
    </citation>
    <scope>NUCLEOTIDE SEQUENCE [LARGE SCALE GENOMIC DNA]</scope>
    <source>
        <strain evidence="2">DAG 2021-001</strain>
        <tissue evidence="2">Whole body minus gut</tissue>
    </source>
</reference>
<evidence type="ECO:0000256" key="1">
    <source>
        <dbReference type="SAM" id="MobiDB-lite"/>
    </source>
</evidence>
<dbReference type="AlphaFoldDB" id="A0AAN9WHC7"/>
<dbReference type="Proteomes" id="UP001378592">
    <property type="component" value="Unassembled WGS sequence"/>
</dbReference>
<organism evidence="2 3">
    <name type="scientific">Gryllus longicercus</name>
    <dbReference type="NCBI Taxonomy" id="2509291"/>
    <lineage>
        <taxon>Eukaryota</taxon>
        <taxon>Metazoa</taxon>
        <taxon>Ecdysozoa</taxon>
        <taxon>Arthropoda</taxon>
        <taxon>Hexapoda</taxon>
        <taxon>Insecta</taxon>
        <taxon>Pterygota</taxon>
        <taxon>Neoptera</taxon>
        <taxon>Polyneoptera</taxon>
        <taxon>Orthoptera</taxon>
        <taxon>Ensifera</taxon>
        <taxon>Gryllidea</taxon>
        <taxon>Grylloidea</taxon>
        <taxon>Gryllidae</taxon>
        <taxon>Gryllinae</taxon>
        <taxon>Gryllus</taxon>
    </lineage>
</organism>
<comment type="caution">
    <text evidence="2">The sequence shown here is derived from an EMBL/GenBank/DDBJ whole genome shotgun (WGS) entry which is preliminary data.</text>
</comment>
<evidence type="ECO:0000313" key="3">
    <source>
        <dbReference type="Proteomes" id="UP001378592"/>
    </source>
</evidence>